<dbReference type="InterPro" id="IPR029062">
    <property type="entry name" value="Class_I_gatase-like"/>
</dbReference>
<dbReference type="SUPFAM" id="SSF141986">
    <property type="entry name" value="LD-carboxypeptidase A C-terminal domain-like"/>
    <property type="match status" value="1"/>
</dbReference>
<accession>A0AA41X423</accession>
<dbReference type="CDD" id="cd07025">
    <property type="entry name" value="Peptidase_S66"/>
    <property type="match status" value="1"/>
</dbReference>
<sequence>MQRPSCLQPGDTVMIVAPSSPADFDKVLLMKQKLEAMGLRVLLGDSAARQRGYLAGTDAARADDLHLAFSHPAVKAVFCARGGYGSARLLSLLDFPLIRRNPKIFWGYSDVTALHLAFGRHAGLVTFHGPMMEECGGGGVDAMTLSSFEQLFTPQFIMLAAQDEYIYPSFSSVTAPLTGGNLTVLASTLGTPYEVDTGGKILFLEDIGEEPYRLDRMLNQLKLAGKLQQCAGLILGSFSDCAPKRQSSLSLPEIIYDHVVPYGIPILSGFPLGHCRPHQGIPFGVPVTMNGEDQTLVFEPGVK</sequence>
<feature type="domain" description="LD-carboxypeptidase N-terminal" evidence="7">
    <location>
        <begin position="13"/>
        <end position="129"/>
    </location>
</feature>
<keyword evidence="4" id="KW-0378">Hydrolase</keyword>
<comment type="caution">
    <text evidence="9">The sequence shown here is derived from an EMBL/GenBank/DDBJ whole genome shotgun (WGS) entry which is preliminary data.</text>
</comment>
<dbReference type="PIRSF" id="PIRSF028757">
    <property type="entry name" value="LD-carboxypeptidase"/>
    <property type="match status" value="1"/>
</dbReference>
<feature type="domain" description="LD-carboxypeptidase C-terminal" evidence="8">
    <location>
        <begin position="175"/>
        <end position="289"/>
    </location>
</feature>
<dbReference type="GO" id="GO:0006508">
    <property type="term" value="P:proteolysis"/>
    <property type="evidence" value="ECO:0007669"/>
    <property type="project" value="UniProtKB-KW"/>
</dbReference>
<feature type="active site" description="Nucleophile" evidence="6">
    <location>
        <position position="109"/>
    </location>
</feature>
<reference evidence="9" key="1">
    <citation type="submission" date="2022-07" db="EMBL/GenBank/DDBJ databases">
        <authorList>
            <person name="Li W.-J."/>
            <person name="Deng Q.-Q."/>
        </authorList>
    </citation>
    <scope>NUCLEOTIDE SEQUENCE</scope>
    <source>
        <strain evidence="9">SYSU M60031</strain>
    </source>
</reference>
<feature type="active site" description="Charge relay system" evidence="6">
    <location>
        <position position="205"/>
    </location>
</feature>
<dbReference type="AlphaFoldDB" id="A0AA41X423"/>
<evidence type="ECO:0000256" key="5">
    <source>
        <dbReference type="ARBA" id="ARBA00022825"/>
    </source>
</evidence>
<evidence type="ECO:0000256" key="2">
    <source>
        <dbReference type="ARBA" id="ARBA00022645"/>
    </source>
</evidence>
<keyword evidence="3" id="KW-0645">Protease</keyword>
<dbReference type="InterPro" id="IPR027478">
    <property type="entry name" value="LdcA_N"/>
</dbReference>
<dbReference type="InterPro" id="IPR040449">
    <property type="entry name" value="Peptidase_S66_N"/>
</dbReference>
<evidence type="ECO:0000256" key="1">
    <source>
        <dbReference type="ARBA" id="ARBA00010233"/>
    </source>
</evidence>
<name>A0AA41X423_9BACI</name>
<evidence type="ECO:0000256" key="3">
    <source>
        <dbReference type="ARBA" id="ARBA00022670"/>
    </source>
</evidence>
<dbReference type="InterPro" id="IPR040921">
    <property type="entry name" value="Peptidase_S66C"/>
</dbReference>
<dbReference type="GO" id="GO:0008236">
    <property type="term" value="F:serine-type peptidase activity"/>
    <property type="evidence" value="ECO:0007669"/>
    <property type="project" value="UniProtKB-KW"/>
</dbReference>
<dbReference type="RefSeq" id="WP_254758459.1">
    <property type="nucleotide sequence ID" value="NZ_JANCLT010000003.1"/>
</dbReference>
<keyword evidence="2" id="KW-0121">Carboxypeptidase</keyword>
<keyword evidence="10" id="KW-1185">Reference proteome</keyword>
<dbReference type="Pfam" id="PF02016">
    <property type="entry name" value="Peptidase_S66"/>
    <property type="match status" value="1"/>
</dbReference>
<dbReference type="SUPFAM" id="SSF52317">
    <property type="entry name" value="Class I glutamine amidotransferase-like"/>
    <property type="match status" value="1"/>
</dbReference>
<dbReference type="Proteomes" id="UP001156102">
    <property type="component" value="Unassembled WGS sequence"/>
</dbReference>
<dbReference type="PANTHER" id="PTHR30237">
    <property type="entry name" value="MURAMOYLTETRAPEPTIDE CARBOXYPEPTIDASE"/>
    <property type="match status" value="1"/>
</dbReference>
<dbReference type="InterPro" id="IPR003507">
    <property type="entry name" value="S66_fam"/>
</dbReference>
<dbReference type="Gene3D" id="3.40.50.10740">
    <property type="entry name" value="Class I glutamine amidotransferase-like"/>
    <property type="match status" value="1"/>
</dbReference>
<dbReference type="PANTHER" id="PTHR30237:SF2">
    <property type="entry name" value="MUREIN TETRAPEPTIDE CARBOXYPEPTIDASE"/>
    <property type="match status" value="1"/>
</dbReference>
<organism evidence="9 10">
    <name type="scientific">Ectobacillus ponti</name>
    <dbReference type="NCBI Taxonomy" id="2961894"/>
    <lineage>
        <taxon>Bacteria</taxon>
        <taxon>Bacillati</taxon>
        <taxon>Bacillota</taxon>
        <taxon>Bacilli</taxon>
        <taxon>Bacillales</taxon>
        <taxon>Bacillaceae</taxon>
        <taxon>Ectobacillus</taxon>
    </lineage>
</organism>
<evidence type="ECO:0000313" key="9">
    <source>
        <dbReference type="EMBL" id="MCP8968556.1"/>
    </source>
</evidence>
<comment type="similarity">
    <text evidence="1">Belongs to the peptidase S66 family.</text>
</comment>
<keyword evidence="5" id="KW-0720">Serine protease</keyword>
<feature type="active site" description="Charge relay system" evidence="6">
    <location>
        <position position="274"/>
    </location>
</feature>
<evidence type="ECO:0000256" key="6">
    <source>
        <dbReference type="PIRSR" id="PIRSR028757-1"/>
    </source>
</evidence>
<dbReference type="InterPro" id="IPR027461">
    <property type="entry name" value="Carboxypeptidase_A_C_sf"/>
</dbReference>
<dbReference type="Gene3D" id="3.50.30.60">
    <property type="entry name" value="LD-carboxypeptidase A C-terminal domain-like"/>
    <property type="match status" value="1"/>
</dbReference>
<evidence type="ECO:0000313" key="10">
    <source>
        <dbReference type="Proteomes" id="UP001156102"/>
    </source>
</evidence>
<proteinExistence type="inferred from homology"/>
<dbReference type="EMBL" id="JANCLT010000003">
    <property type="protein sequence ID" value="MCP8968556.1"/>
    <property type="molecule type" value="Genomic_DNA"/>
</dbReference>
<evidence type="ECO:0000259" key="7">
    <source>
        <dbReference type="Pfam" id="PF02016"/>
    </source>
</evidence>
<evidence type="ECO:0000259" key="8">
    <source>
        <dbReference type="Pfam" id="PF17676"/>
    </source>
</evidence>
<gene>
    <name evidence="9" type="ORF">NK662_08380</name>
</gene>
<evidence type="ECO:0000256" key="4">
    <source>
        <dbReference type="ARBA" id="ARBA00022801"/>
    </source>
</evidence>
<dbReference type="GO" id="GO:0004180">
    <property type="term" value="F:carboxypeptidase activity"/>
    <property type="evidence" value="ECO:0007669"/>
    <property type="project" value="UniProtKB-KW"/>
</dbReference>
<protein>
    <submittedName>
        <fullName evidence="9">LD-carboxypeptidase</fullName>
    </submittedName>
</protein>
<dbReference type="Pfam" id="PF17676">
    <property type="entry name" value="Peptidase_S66C"/>
    <property type="match status" value="1"/>
</dbReference>